<sequence length="82" mass="9109">MSPAERANAVIDLEREEPLARDIEHLWNTGNYDRALELFPTLAPQEVGINWREPIPAPEADWGGAGRSLHPRLGAQGQARGR</sequence>
<organism evidence="2">
    <name type="scientific">candidate division WOR-3 bacterium</name>
    <dbReference type="NCBI Taxonomy" id="2052148"/>
    <lineage>
        <taxon>Bacteria</taxon>
        <taxon>Bacteria division WOR-3</taxon>
    </lineage>
</organism>
<proteinExistence type="predicted"/>
<evidence type="ECO:0000256" key="1">
    <source>
        <dbReference type="SAM" id="MobiDB-lite"/>
    </source>
</evidence>
<accession>A0A7V0T6L0</accession>
<dbReference type="EMBL" id="DSBX01000240">
    <property type="protein sequence ID" value="HDQ99896.1"/>
    <property type="molecule type" value="Genomic_DNA"/>
</dbReference>
<feature type="region of interest" description="Disordered" evidence="1">
    <location>
        <begin position="54"/>
        <end position="82"/>
    </location>
</feature>
<dbReference type="AlphaFoldDB" id="A0A7V0T6L0"/>
<gene>
    <name evidence="2" type="ORF">ENN51_06400</name>
</gene>
<protein>
    <submittedName>
        <fullName evidence="2">Uncharacterized protein</fullName>
    </submittedName>
</protein>
<comment type="caution">
    <text evidence="2">The sequence shown here is derived from an EMBL/GenBank/DDBJ whole genome shotgun (WGS) entry which is preliminary data.</text>
</comment>
<name>A0A7V0T6L0_UNCW3</name>
<evidence type="ECO:0000313" key="2">
    <source>
        <dbReference type="EMBL" id="HDQ99896.1"/>
    </source>
</evidence>
<dbReference type="Proteomes" id="UP000885672">
    <property type="component" value="Unassembled WGS sequence"/>
</dbReference>
<reference evidence="2" key="1">
    <citation type="journal article" date="2020" name="mSystems">
        <title>Genome- and Community-Level Interaction Insights into Carbon Utilization and Element Cycling Functions of Hydrothermarchaeota in Hydrothermal Sediment.</title>
        <authorList>
            <person name="Zhou Z."/>
            <person name="Liu Y."/>
            <person name="Xu W."/>
            <person name="Pan J."/>
            <person name="Luo Z.H."/>
            <person name="Li M."/>
        </authorList>
    </citation>
    <scope>NUCLEOTIDE SEQUENCE [LARGE SCALE GENOMIC DNA]</scope>
    <source>
        <strain evidence="2">SpSt-1182</strain>
    </source>
</reference>